<dbReference type="InterPro" id="IPR000868">
    <property type="entry name" value="Isochorismatase-like_dom"/>
</dbReference>
<dbReference type="InterPro" id="IPR050993">
    <property type="entry name" value="Isochorismatase_domain"/>
</dbReference>
<dbReference type="Pfam" id="PF00857">
    <property type="entry name" value="Isochorismatase"/>
    <property type="match status" value="1"/>
</dbReference>
<accession>A0A150TUJ5</accession>
<keyword evidence="2" id="KW-0378">Hydrolase</keyword>
<proteinExistence type="predicted"/>
<dbReference type="Proteomes" id="UP000075502">
    <property type="component" value="Unassembled WGS sequence"/>
</dbReference>
<dbReference type="PANTHER" id="PTHR14119">
    <property type="entry name" value="HYDROLASE"/>
    <property type="match status" value="1"/>
</dbReference>
<dbReference type="AlphaFoldDB" id="A0A150TUJ5"/>
<gene>
    <name evidence="2" type="ORF">BE21_24190</name>
</gene>
<comment type="caution">
    <text evidence="2">The sequence shown here is derived from an EMBL/GenBank/DDBJ whole genome shotgun (WGS) entry which is preliminary data.</text>
</comment>
<evidence type="ECO:0000313" key="2">
    <source>
        <dbReference type="EMBL" id="KYG08350.1"/>
    </source>
</evidence>
<dbReference type="Gene3D" id="3.40.50.850">
    <property type="entry name" value="Isochorismatase-like"/>
    <property type="match status" value="1"/>
</dbReference>
<name>A0A150TUJ5_SORCE</name>
<evidence type="ECO:0000259" key="1">
    <source>
        <dbReference type="Pfam" id="PF00857"/>
    </source>
</evidence>
<reference evidence="2 3" key="1">
    <citation type="submission" date="2014-02" db="EMBL/GenBank/DDBJ databases">
        <title>The small core and large imbalanced accessory genome model reveals a collaborative survival strategy of Sorangium cellulosum strains in nature.</title>
        <authorList>
            <person name="Han K."/>
            <person name="Peng R."/>
            <person name="Blom J."/>
            <person name="Li Y.-Z."/>
        </authorList>
    </citation>
    <scope>NUCLEOTIDE SEQUENCE [LARGE SCALE GENOMIC DNA]</scope>
    <source>
        <strain evidence="2 3">So0007-03</strain>
    </source>
</reference>
<dbReference type="InterPro" id="IPR036380">
    <property type="entry name" value="Isochorismatase-like_sf"/>
</dbReference>
<organism evidence="2 3">
    <name type="scientific">Sorangium cellulosum</name>
    <name type="common">Polyangium cellulosum</name>
    <dbReference type="NCBI Taxonomy" id="56"/>
    <lineage>
        <taxon>Bacteria</taxon>
        <taxon>Pseudomonadati</taxon>
        <taxon>Myxococcota</taxon>
        <taxon>Polyangia</taxon>
        <taxon>Polyangiales</taxon>
        <taxon>Polyangiaceae</taxon>
        <taxon>Sorangium</taxon>
    </lineage>
</organism>
<dbReference type="SUPFAM" id="SSF52499">
    <property type="entry name" value="Isochorismatase-like hydrolases"/>
    <property type="match status" value="1"/>
</dbReference>
<dbReference type="GO" id="GO:0016787">
    <property type="term" value="F:hydrolase activity"/>
    <property type="evidence" value="ECO:0007669"/>
    <property type="project" value="UniProtKB-KW"/>
</dbReference>
<dbReference type="EMBL" id="JEME01001010">
    <property type="protein sequence ID" value="KYG08350.1"/>
    <property type="molecule type" value="Genomic_DNA"/>
</dbReference>
<feature type="domain" description="Isochorismatase-like" evidence="1">
    <location>
        <begin position="9"/>
        <end position="162"/>
    </location>
</feature>
<evidence type="ECO:0000313" key="3">
    <source>
        <dbReference type="Proteomes" id="UP000075502"/>
    </source>
</evidence>
<protein>
    <submittedName>
        <fullName evidence="2">Hydrolase</fullName>
    </submittedName>
</protein>
<dbReference type="PANTHER" id="PTHR14119:SF3">
    <property type="entry name" value="ISOCHORISMATASE DOMAIN-CONTAINING PROTEIN 2"/>
    <property type="match status" value="1"/>
</dbReference>
<sequence>MRRLEPSASAVIVVDVQEKLAAAMPAPQMDALTRAATLLIEAARRLGAHVLATEQYPAGLGRTVAPLAEKLAQAGAPVIPKMAFSACDALEFERAFGERAPRTAIVVGMEAHVCVFQTVRELAARGVAVHVPLDGVASRRDDHRLAGLDLCRAAGATITTAETVVFDWLKVAGTDDFKHLSKLIR</sequence>